<keyword evidence="3" id="KW-1185">Reference proteome</keyword>
<dbReference type="OrthoDB" id="40953at2759"/>
<reference evidence="2 3" key="1">
    <citation type="submission" date="2017-12" db="EMBL/GenBank/DDBJ databases">
        <title>Sequencing, de novo assembly and annotation of complete genome of a new Thraustochytrid species, strain FCC1311.</title>
        <authorList>
            <person name="Sedici K."/>
            <person name="Godart F."/>
            <person name="Aiese Cigliano R."/>
            <person name="Sanseverino W."/>
            <person name="Barakat M."/>
            <person name="Ortet P."/>
            <person name="Marechal E."/>
            <person name="Cagnac O."/>
            <person name="Amato A."/>
        </authorList>
    </citation>
    <scope>NUCLEOTIDE SEQUENCE [LARGE SCALE GENOMIC DNA]</scope>
</reference>
<protein>
    <submittedName>
        <fullName evidence="2">SPRY domain-containing protein 7</fullName>
    </submittedName>
</protein>
<dbReference type="InParanoid" id="A0A2R5GAW2"/>
<evidence type="ECO:0000259" key="1">
    <source>
        <dbReference type="Pfam" id="PF00622"/>
    </source>
</evidence>
<dbReference type="InterPro" id="IPR035766">
    <property type="entry name" value="SPRYD7"/>
</dbReference>
<name>A0A2R5GAW2_9STRA</name>
<comment type="caution">
    <text evidence="2">The sequence shown here is derived from an EMBL/GenBank/DDBJ whole genome shotgun (WGS) entry which is preliminary data.</text>
</comment>
<evidence type="ECO:0000313" key="3">
    <source>
        <dbReference type="Proteomes" id="UP000241890"/>
    </source>
</evidence>
<feature type="domain" description="SPRY" evidence="1">
    <location>
        <begin position="108"/>
        <end position="214"/>
    </location>
</feature>
<dbReference type="SUPFAM" id="SSF49899">
    <property type="entry name" value="Concanavalin A-like lectins/glucanases"/>
    <property type="match status" value="1"/>
</dbReference>
<dbReference type="Proteomes" id="UP000241890">
    <property type="component" value="Unassembled WGS sequence"/>
</dbReference>
<dbReference type="InterPro" id="IPR013320">
    <property type="entry name" value="ConA-like_dom_sf"/>
</dbReference>
<dbReference type="PANTHER" id="PTHR20951:SF2">
    <property type="entry name" value="SPRY DOMAIN-CONTAINING PROTEIN 7"/>
    <property type="match status" value="1"/>
</dbReference>
<dbReference type="InterPro" id="IPR043136">
    <property type="entry name" value="B30.2/SPRY_sf"/>
</dbReference>
<proteinExistence type="predicted"/>
<gene>
    <name evidence="2" type="ORF">FCC1311_043632</name>
</gene>
<sequence>MDDMGETAGDGCLARAGLAVSRAAYSCGDVVVLALSYALEAVDRVRGGSGEGATTTGAGAAGTEMHAVQKSVVLDTTQHGDNVEVSRYCASGNGAALGNVDVDQESAYWEIEVVTPGRFCVGVAQPCPHEKDRSARFNRQLGDGQTSWALPSTKFDVQAKDTIGVYLDQRDVRTLRFSLNGEMLPEESTSVRGMRGDLRAAISVEQGTILKLRFDENSFRHRPAGSVKRFHAIIPARSVI</sequence>
<dbReference type="InterPro" id="IPR003877">
    <property type="entry name" value="SPRY_dom"/>
</dbReference>
<organism evidence="2 3">
    <name type="scientific">Hondaea fermentalgiana</name>
    <dbReference type="NCBI Taxonomy" id="2315210"/>
    <lineage>
        <taxon>Eukaryota</taxon>
        <taxon>Sar</taxon>
        <taxon>Stramenopiles</taxon>
        <taxon>Bigyra</taxon>
        <taxon>Labyrinthulomycetes</taxon>
        <taxon>Thraustochytrida</taxon>
        <taxon>Thraustochytriidae</taxon>
        <taxon>Hondaea</taxon>
    </lineage>
</organism>
<dbReference type="PANTHER" id="PTHR20951">
    <property type="entry name" value="C13ORF1 PROTEIN-RELATED"/>
    <property type="match status" value="1"/>
</dbReference>
<evidence type="ECO:0000313" key="2">
    <source>
        <dbReference type="EMBL" id="GBG28140.1"/>
    </source>
</evidence>
<dbReference type="AlphaFoldDB" id="A0A2R5GAW2"/>
<dbReference type="EMBL" id="BEYU01000040">
    <property type="protein sequence ID" value="GBG28140.1"/>
    <property type="molecule type" value="Genomic_DNA"/>
</dbReference>
<dbReference type="Gene3D" id="2.60.120.920">
    <property type="match status" value="1"/>
</dbReference>
<accession>A0A2R5GAW2</accession>
<dbReference type="Pfam" id="PF00622">
    <property type="entry name" value="SPRY"/>
    <property type="match status" value="1"/>
</dbReference>